<evidence type="ECO:0000256" key="12">
    <source>
        <dbReference type="PIRNR" id="PIRNR006247"/>
    </source>
</evidence>
<feature type="transmembrane region" description="Helical" evidence="13">
    <location>
        <begin position="111"/>
        <end position="131"/>
    </location>
</feature>
<feature type="transmembrane region" description="Helical" evidence="13">
    <location>
        <begin position="47"/>
        <end position="65"/>
    </location>
</feature>
<dbReference type="PIRSF" id="PIRSF006247">
    <property type="entry name" value="TrkH"/>
    <property type="match status" value="1"/>
</dbReference>
<protein>
    <recommendedName>
        <fullName evidence="12">Trk system potassium uptake protein</fullName>
    </recommendedName>
</protein>
<comment type="subcellular location">
    <subcellularLocation>
        <location evidence="1 12">Cell inner membrane</location>
        <topology evidence="1 12">Multi-pass membrane protein</topology>
    </subcellularLocation>
</comment>
<comment type="caution">
    <text evidence="14">The sequence shown here is derived from an EMBL/GenBank/DDBJ whole genome shotgun (WGS) entry which is preliminary data.</text>
</comment>
<dbReference type="InterPro" id="IPR003445">
    <property type="entry name" value="Cat_transpt"/>
</dbReference>
<sequence length="491" mass="54273">MMNHSTYHEERFSAIFYICSYLVFIFSLSLLIPIALCVFYQEKDITAFLITFAITFSIGSFGKLRKRSADIRLRGRDGFLVVVIFWVLFSLMSAMPFLLDQHLHFSVADAIFEGISGITTTGASVISHVDGTAKAILYYRAQLNFLGGLGIIVLATAVFNSLGIGGSKVYLSETPGPLKEDKLTPKLADTAKHLWLIYVVLAILCASSFYLAGMNVFDAICHSLSTVALGGFSTHSASLGYYHSDAIELVGGVFSLLAGVNFALYFIAVNRRSLKAILQDAEFRFYISVALCVALFTICSLYFTGTYDFSQAFVHGFFQSASMMTDNGLMTNDINKWPTYVMILLLASSFFGGCVGSTCGGIKVIRFLILYKRSELELKQLINPRAVYLLKLGNTRVSERVTNSVYGLFFIYLLFAGLFMWIMLALGYDLKSAFGTVAACMNNMGIGYGVTISTFGTLSDSAKWVMSAAMLFGRLEIFPILIVFSRSFWRP</sequence>
<keyword evidence="6 12" id="KW-0633">Potassium transport</keyword>
<keyword evidence="8 12" id="KW-0630">Potassium</keyword>
<dbReference type="Proteomes" id="UP001629953">
    <property type="component" value="Unassembled WGS sequence"/>
</dbReference>
<dbReference type="EMBL" id="JBEQCT010000002">
    <property type="protein sequence ID" value="MFM2484931.1"/>
    <property type="molecule type" value="Genomic_DNA"/>
</dbReference>
<evidence type="ECO:0000256" key="13">
    <source>
        <dbReference type="SAM" id="Phobius"/>
    </source>
</evidence>
<feature type="transmembrane region" description="Helical" evidence="13">
    <location>
        <begin position="283"/>
        <end position="303"/>
    </location>
</feature>
<feature type="transmembrane region" description="Helical" evidence="13">
    <location>
        <begin position="77"/>
        <end position="99"/>
    </location>
</feature>
<accession>A0ABW9G5I0</accession>
<feature type="transmembrane region" description="Helical" evidence="13">
    <location>
        <begin position="464"/>
        <end position="484"/>
    </location>
</feature>
<evidence type="ECO:0000256" key="1">
    <source>
        <dbReference type="ARBA" id="ARBA00004429"/>
    </source>
</evidence>
<dbReference type="RefSeq" id="WP_408623120.1">
    <property type="nucleotide sequence ID" value="NZ_JBEQCT010000002.1"/>
</dbReference>
<gene>
    <name evidence="14" type="ORF">ABUE30_07605</name>
</gene>
<feature type="transmembrane region" description="Helical" evidence="13">
    <location>
        <begin position="249"/>
        <end position="271"/>
    </location>
</feature>
<evidence type="ECO:0000256" key="3">
    <source>
        <dbReference type="ARBA" id="ARBA00022448"/>
    </source>
</evidence>
<keyword evidence="11 12" id="KW-0472">Membrane</keyword>
<keyword evidence="5 12" id="KW-0997">Cell inner membrane</keyword>
<evidence type="ECO:0000256" key="9">
    <source>
        <dbReference type="ARBA" id="ARBA00022989"/>
    </source>
</evidence>
<proteinExistence type="inferred from homology"/>
<name>A0ABW9G5I0_9GAMM</name>
<keyword evidence="10 12" id="KW-0406">Ion transport</keyword>
<evidence type="ECO:0000256" key="8">
    <source>
        <dbReference type="ARBA" id="ARBA00022958"/>
    </source>
</evidence>
<dbReference type="InterPro" id="IPR004772">
    <property type="entry name" value="TrkH"/>
</dbReference>
<keyword evidence="4 12" id="KW-1003">Cell membrane</keyword>
<evidence type="ECO:0000256" key="6">
    <source>
        <dbReference type="ARBA" id="ARBA00022538"/>
    </source>
</evidence>
<dbReference type="PANTHER" id="PTHR32024:SF2">
    <property type="entry name" value="TRK SYSTEM POTASSIUM UPTAKE PROTEIN TRKG-RELATED"/>
    <property type="match status" value="1"/>
</dbReference>
<keyword evidence="7 13" id="KW-0812">Transmembrane</keyword>
<feature type="transmembrane region" description="Helical" evidence="13">
    <location>
        <begin position="405"/>
        <end position="428"/>
    </location>
</feature>
<keyword evidence="15" id="KW-1185">Reference proteome</keyword>
<evidence type="ECO:0000313" key="14">
    <source>
        <dbReference type="EMBL" id="MFM2484931.1"/>
    </source>
</evidence>
<evidence type="ECO:0000256" key="7">
    <source>
        <dbReference type="ARBA" id="ARBA00022692"/>
    </source>
</evidence>
<feature type="transmembrane region" description="Helical" evidence="13">
    <location>
        <begin position="224"/>
        <end position="243"/>
    </location>
</feature>
<evidence type="ECO:0000256" key="10">
    <source>
        <dbReference type="ARBA" id="ARBA00023065"/>
    </source>
</evidence>
<organism evidence="14 15">
    <name type="scientific">Celerinatantimonas yamalensis</name>
    <dbReference type="NCBI Taxonomy" id="559956"/>
    <lineage>
        <taxon>Bacteria</taxon>
        <taxon>Pseudomonadati</taxon>
        <taxon>Pseudomonadota</taxon>
        <taxon>Gammaproteobacteria</taxon>
        <taxon>Celerinatantimonadaceae</taxon>
        <taxon>Celerinatantimonas</taxon>
    </lineage>
</organism>
<comment type="similarity">
    <text evidence="2 12">Belongs to the TrkH potassium transport family.</text>
</comment>
<dbReference type="PANTHER" id="PTHR32024">
    <property type="entry name" value="TRK SYSTEM POTASSIUM UPTAKE PROTEIN TRKG-RELATED"/>
    <property type="match status" value="1"/>
</dbReference>
<evidence type="ECO:0000256" key="5">
    <source>
        <dbReference type="ARBA" id="ARBA00022519"/>
    </source>
</evidence>
<feature type="transmembrane region" description="Helical" evidence="13">
    <location>
        <begin position="12"/>
        <end position="41"/>
    </location>
</feature>
<dbReference type="Pfam" id="PF02386">
    <property type="entry name" value="TrkH"/>
    <property type="match status" value="1"/>
</dbReference>
<evidence type="ECO:0000256" key="4">
    <source>
        <dbReference type="ARBA" id="ARBA00022475"/>
    </source>
</evidence>
<evidence type="ECO:0000313" key="15">
    <source>
        <dbReference type="Proteomes" id="UP001629953"/>
    </source>
</evidence>
<feature type="transmembrane region" description="Helical" evidence="13">
    <location>
        <begin position="340"/>
        <end position="365"/>
    </location>
</feature>
<keyword evidence="3 12" id="KW-0813">Transport</keyword>
<keyword evidence="9 13" id="KW-1133">Transmembrane helix</keyword>
<feature type="transmembrane region" description="Helical" evidence="13">
    <location>
        <begin position="143"/>
        <end position="164"/>
    </location>
</feature>
<feature type="transmembrane region" description="Helical" evidence="13">
    <location>
        <begin position="193"/>
        <end position="212"/>
    </location>
</feature>
<evidence type="ECO:0000256" key="2">
    <source>
        <dbReference type="ARBA" id="ARBA00009137"/>
    </source>
</evidence>
<reference evidence="14 15" key="1">
    <citation type="journal article" date="2013" name="Int. J. Syst. Evol. Microbiol.">
        <title>Celerinatantimonas yamalensis sp. nov., a cold-adapted diazotrophic bacterium from a cold permafrost brine.</title>
        <authorList>
            <person name="Shcherbakova V."/>
            <person name="Chuvilskaya N."/>
            <person name="Rivkina E."/>
            <person name="Demidov N."/>
            <person name="Uchaeva V."/>
            <person name="Suetin S."/>
            <person name="Suzina N."/>
            <person name="Gilichinsky D."/>
        </authorList>
    </citation>
    <scope>NUCLEOTIDE SEQUENCE [LARGE SCALE GENOMIC DNA]</scope>
    <source>
        <strain evidence="14 15">C7</strain>
    </source>
</reference>
<comment type="function">
    <text evidence="12">Low-affinity potassium transport system. Interacts with Trk system potassium uptake protein TrkA.</text>
</comment>
<evidence type="ECO:0000256" key="11">
    <source>
        <dbReference type="ARBA" id="ARBA00023136"/>
    </source>
</evidence>